<sequence length="320" mass="37296">MVSVIVPVYKVPEYLDRCVESIRNQTYTDLEIILVDDGSPDDCPQMCDAYAKKDERIVVIHQSNGGLSAARNAGLKNCKGEYIIYVDSDDYIKDDMIENLVAGIENYDADIAISTYYLSVDEKQEALRMSGKVFVGKTEDMIEIIYSNGLWQAWAKLIKRDIALACPFIDRLIYEDYENTPRLLVHSSRIVVFMDGRYIYTVRNNSIMGERQKATSVDFARITKNTIELYNREPYRDNIKEFMLSFLFKQLIYNYHTTIRYDNSVNNEFLCESRKLLIQYRKEWMSSKAIGRGRKISYALIAYFPRIYRAAYLASHREKT</sequence>
<evidence type="ECO:0000256" key="2">
    <source>
        <dbReference type="ARBA" id="ARBA00022679"/>
    </source>
</evidence>
<keyword evidence="5" id="KW-1185">Reference proteome</keyword>
<dbReference type="Pfam" id="PF00535">
    <property type="entry name" value="Glycos_transf_2"/>
    <property type="match status" value="1"/>
</dbReference>
<dbReference type="AlphaFoldDB" id="A0A564SXN2"/>
<dbReference type="Gene3D" id="3.90.550.10">
    <property type="entry name" value="Spore Coat Polysaccharide Biosynthesis Protein SpsA, Chain A"/>
    <property type="match status" value="1"/>
</dbReference>
<dbReference type="InterPro" id="IPR001173">
    <property type="entry name" value="Glyco_trans_2-like"/>
</dbReference>
<proteinExistence type="predicted"/>
<organism evidence="4 5">
    <name type="scientific">[Ruminococcus] torques</name>
    <dbReference type="NCBI Taxonomy" id="33039"/>
    <lineage>
        <taxon>Bacteria</taxon>
        <taxon>Bacillati</taxon>
        <taxon>Bacillota</taxon>
        <taxon>Clostridia</taxon>
        <taxon>Lachnospirales</taxon>
        <taxon>Lachnospiraceae</taxon>
        <taxon>Mediterraneibacter</taxon>
    </lineage>
</organism>
<dbReference type="InterPro" id="IPR029044">
    <property type="entry name" value="Nucleotide-diphossugar_trans"/>
</dbReference>
<feature type="domain" description="Glycosyltransferase 2-like" evidence="3">
    <location>
        <begin position="3"/>
        <end position="131"/>
    </location>
</feature>
<evidence type="ECO:0000259" key="3">
    <source>
        <dbReference type="Pfam" id="PF00535"/>
    </source>
</evidence>
<keyword evidence="1 4" id="KW-0328">Glycosyltransferase</keyword>
<name>A0A564SXN2_9FIRM</name>
<dbReference type="EMBL" id="CABHNA010000036">
    <property type="protein sequence ID" value="VUW99859.1"/>
    <property type="molecule type" value="Genomic_DNA"/>
</dbReference>
<evidence type="ECO:0000313" key="5">
    <source>
        <dbReference type="Proteomes" id="UP000363661"/>
    </source>
</evidence>
<dbReference type="Proteomes" id="UP000363661">
    <property type="component" value="Unassembled WGS sequence"/>
</dbReference>
<dbReference type="PANTHER" id="PTHR22916">
    <property type="entry name" value="GLYCOSYLTRANSFERASE"/>
    <property type="match status" value="1"/>
</dbReference>
<dbReference type="EC" id="2.4.-.-" evidence="4"/>
<gene>
    <name evidence="4" type="primary">epsJ_3</name>
    <name evidence="4" type="ORF">RTSSTS7063_00742</name>
</gene>
<keyword evidence="2 4" id="KW-0808">Transferase</keyword>
<accession>A0A564SXN2</accession>
<evidence type="ECO:0000313" key="4">
    <source>
        <dbReference type="EMBL" id="VUW99859.1"/>
    </source>
</evidence>
<protein>
    <submittedName>
        <fullName evidence="4">Putative glycosyltransferase EpsJ</fullName>
        <ecNumber evidence="4">2.4.-.-</ecNumber>
    </submittedName>
</protein>
<dbReference type="SUPFAM" id="SSF53448">
    <property type="entry name" value="Nucleotide-diphospho-sugar transferases"/>
    <property type="match status" value="1"/>
</dbReference>
<dbReference type="PANTHER" id="PTHR22916:SF51">
    <property type="entry name" value="GLYCOSYLTRANSFERASE EPSH-RELATED"/>
    <property type="match status" value="1"/>
</dbReference>
<reference evidence="4 5" key="1">
    <citation type="submission" date="2019-07" db="EMBL/GenBank/DDBJ databases">
        <authorList>
            <person name="Hibberd C M."/>
            <person name="Gehrig L. J."/>
            <person name="Chang H.-W."/>
            <person name="Venkatesh S."/>
        </authorList>
    </citation>
    <scope>NUCLEOTIDE SEQUENCE [LARGE SCALE GENOMIC DNA]</scope>
    <source>
        <strain evidence="4">Ruminococcus_torques_SSTS_Bg7063</strain>
    </source>
</reference>
<dbReference type="GO" id="GO:0016757">
    <property type="term" value="F:glycosyltransferase activity"/>
    <property type="evidence" value="ECO:0007669"/>
    <property type="project" value="UniProtKB-KW"/>
</dbReference>
<dbReference type="CDD" id="cd00761">
    <property type="entry name" value="Glyco_tranf_GTA_type"/>
    <property type="match status" value="1"/>
</dbReference>
<dbReference type="RefSeq" id="WP_207705806.1">
    <property type="nucleotide sequence ID" value="NZ_CABHNA010000036.1"/>
</dbReference>
<evidence type="ECO:0000256" key="1">
    <source>
        <dbReference type="ARBA" id="ARBA00022676"/>
    </source>
</evidence>